<gene>
    <name evidence="1" type="ORF">LTRI10_LOCUS1926</name>
</gene>
<reference evidence="1 2" key="1">
    <citation type="submission" date="2024-04" db="EMBL/GenBank/DDBJ databases">
        <authorList>
            <person name="Fracassetti M."/>
        </authorList>
    </citation>
    <scope>NUCLEOTIDE SEQUENCE [LARGE SCALE GENOMIC DNA]</scope>
</reference>
<dbReference type="PANTHER" id="PTHR47555:SF2">
    <property type="entry name" value="N-ACETYLGLUCOSAMINYL TRANSFERASE COMPONENT FAMILY PROTEIN _ GPI1 FAMILY PROTEIN"/>
    <property type="match status" value="1"/>
</dbReference>
<proteinExistence type="predicted"/>
<evidence type="ECO:0000313" key="1">
    <source>
        <dbReference type="EMBL" id="CAL1354073.1"/>
    </source>
</evidence>
<accession>A0AAV2CC23</accession>
<sequence>MTMSLQEKSRFCLLGHCSTPLNINGDGLKVGSEVDGEIGSSSDIHVAGKRQPSVSQCSKESVCGCNQLDGFIQHCWKNGVEGGHWIHWMHKSHEQSGRDFNCVPQLHHVHWNGQVVVHCDVHVCKQHLAMNF</sequence>
<protein>
    <submittedName>
        <fullName evidence="1">Uncharacterized protein</fullName>
    </submittedName>
</protein>
<keyword evidence="2" id="KW-1185">Reference proteome</keyword>
<name>A0AAV2CC23_9ROSI</name>
<dbReference type="EMBL" id="OZ034813">
    <property type="protein sequence ID" value="CAL1354073.1"/>
    <property type="molecule type" value="Genomic_DNA"/>
</dbReference>
<organism evidence="1 2">
    <name type="scientific">Linum trigynum</name>
    <dbReference type="NCBI Taxonomy" id="586398"/>
    <lineage>
        <taxon>Eukaryota</taxon>
        <taxon>Viridiplantae</taxon>
        <taxon>Streptophyta</taxon>
        <taxon>Embryophyta</taxon>
        <taxon>Tracheophyta</taxon>
        <taxon>Spermatophyta</taxon>
        <taxon>Magnoliopsida</taxon>
        <taxon>eudicotyledons</taxon>
        <taxon>Gunneridae</taxon>
        <taxon>Pentapetalae</taxon>
        <taxon>rosids</taxon>
        <taxon>fabids</taxon>
        <taxon>Malpighiales</taxon>
        <taxon>Linaceae</taxon>
        <taxon>Linum</taxon>
    </lineage>
</organism>
<dbReference type="Proteomes" id="UP001497516">
    <property type="component" value="Chromosome 1"/>
</dbReference>
<dbReference type="AlphaFoldDB" id="A0AAV2CC23"/>
<evidence type="ECO:0000313" key="2">
    <source>
        <dbReference type="Proteomes" id="UP001497516"/>
    </source>
</evidence>
<dbReference type="PANTHER" id="PTHR47555">
    <property type="entry name" value="N-ACETYLGLUCOSAMINYL TRANSFERASE COMPONENT FAMILY PROTEIN / GPI1 FAMILY PROTEIN"/>
    <property type="match status" value="1"/>
</dbReference>